<feature type="transmembrane region" description="Helical" evidence="6">
    <location>
        <begin position="202"/>
        <end position="221"/>
    </location>
</feature>
<dbReference type="GO" id="GO:0007165">
    <property type="term" value="P:signal transduction"/>
    <property type="evidence" value="ECO:0007669"/>
    <property type="project" value="UniProtKB-KW"/>
</dbReference>
<dbReference type="AlphaFoldDB" id="A0A939ELQ1"/>
<dbReference type="InterPro" id="IPR000727">
    <property type="entry name" value="T_SNARE_dom"/>
</dbReference>
<keyword evidence="3 5" id="KW-0807">Transducer</keyword>
<dbReference type="SUPFAM" id="SSF103190">
    <property type="entry name" value="Sensory domain-like"/>
    <property type="match status" value="1"/>
</dbReference>
<comment type="caution">
    <text evidence="10">The sequence shown here is derived from an EMBL/GenBank/DDBJ whole genome shotgun (WGS) entry which is preliminary data.</text>
</comment>
<evidence type="ECO:0000313" key="11">
    <source>
        <dbReference type="Proteomes" id="UP000664779"/>
    </source>
</evidence>
<protein>
    <submittedName>
        <fullName evidence="10">Cache 3/Cache 2 fusion domain-containing protein</fullName>
    </submittedName>
</protein>
<dbReference type="Pfam" id="PF17201">
    <property type="entry name" value="Cache_3-Cache_2"/>
    <property type="match status" value="1"/>
</dbReference>
<keyword evidence="11" id="KW-1185">Reference proteome</keyword>
<dbReference type="RefSeq" id="WP_206938891.1">
    <property type="nucleotide sequence ID" value="NZ_JAFLNF010000002.1"/>
</dbReference>
<dbReference type="SUPFAM" id="SSF58104">
    <property type="entry name" value="Methyl-accepting chemotaxis protein (MCP) signaling domain"/>
    <property type="match status" value="1"/>
</dbReference>
<evidence type="ECO:0000256" key="6">
    <source>
        <dbReference type="SAM" id="Phobius"/>
    </source>
</evidence>
<dbReference type="InterPro" id="IPR029151">
    <property type="entry name" value="Sensor-like_sf"/>
</dbReference>
<evidence type="ECO:0000259" key="7">
    <source>
        <dbReference type="PROSITE" id="PS50111"/>
    </source>
</evidence>
<dbReference type="Gene3D" id="6.10.340.10">
    <property type="match status" value="1"/>
</dbReference>
<dbReference type="PANTHER" id="PTHR32089">
    <property type="entry name" value="METHYL-ACCEPTING CHEMOTAXIS PROTEIN MCPB"/>
    <property type="match status" value="1"/>
</dbReference>
<dbReference type="PROSITE" id="PS51257">
    <property type="entry name" value="PROKAR_LIPOPROTEIN"/>
    <property type="match status" value="1"/>
</dbReference>
<sequence>MFSLLGKMRITQAMALAIGCFMALAMLAIGGIVYNVASRQAEEQAVSKQNTSLRVAATYLSGYIDGMSVEWAADGNVSRITMDALPEFSSHELIDSVGAMTGETATIFLWDEETRDFWRKTTNIVKPDGNRAVGTPLGQKGAVYPVVMKGETFKGSATILGTDYYTIYAPIYSASNSIVGILYAGVEQAAIHANVTELMTNFMLLTLPVVLIAIALALFVTTRLLRPLSSLAASAVGISEDRLDDEVEHTGRSDQIGVIARAVETLREKQFERRTLSGQQADNEAHALNRQQRVQDMISKFHQRATELLRSVSETAGGLEDTARSLSGIAQQSTQGAEATLVESDAATGNAQAVAGAAEELAASIGEISRQVAQTTEVVDRATQGTRHTNEKVEGLAASASKIGEVVTLIQAIAEQTNLLALNATIEAARAGEAGKGFAVVAAEVKELATQTSKATEEISAQISAIQDATKQSVQAIAEITDIMDEVNQYTATIAAAVEEQGGATNEISQNIQRAAQGTQSVSANIQQLTGSVAQTSNSADMVLSASGELNQRTETLREEVEVFLKDVAAA</sequence>
<evidence type="ECO:0000256" key="3">
    <source>
        <dbReference type="ARBA" id="ARBA00023224"/>
    </source>
</evidence>
<feature type="domain" description="Methyl-accepting transducer" evidence="7">
    <location>
        <begin position="315"/>
        <end position="537"/>
    </location>
</feature>
<accession>A0A939ELQ1</accession>
<name>A0A939ELQ1_9HYPH</name>
<dbReference type="InterPro" id="IPR033462">
    <property type="entry name" value="Cache_3-Cache_2"/>
</dbReference>
<dbReference type="PRINTS" id="PR00260">
    <property type="entry name" value="CHEMTRNSDUCR"/>
</dbReference>
<organism evidence="10 11">
    <name type="scientific">Roseibium limicola</name>
    <dbReference type="NCBI Taxonomy" id="2816037"/>
    <lineage>
        <taxon>Bacteria</taxon>
        <taxon>Pseudomonadati</taxon>
        <taxon>Pseudomonadota</taxon>
        <taxon>Alphaproteobacteria</taxon>
        <taxon>Hyphomicrobiales</taxon>
        <taxon>Stappiaceae</taxon>
        <taxon>Roseibium</taxon>
    </lineage>
</organism>
<dbReference type="Pfam" id="PF00015">
    <property type="entry name" value="MCPsignal"/>
    <property type="match status" value="1"/>
</dbReference>
<dbReference type="PROSITE" id="PS50192">
    <property type="entry name" value="T_SNARE"/>
    <property type="match status" value="1"/>
</dbReference>
<dbReference type="GO" id="GO:0004888">
    <property type="term" value="F:transmembrane signaling receptor activity"/>
    <property type="evidence" value="ECO:0007669"/>
    <property type="project" value="InterPro"/>
</dbReference>
<keyword evidence="2" id="KW-0997">Cell inner membrane</keyword>
<dbReference type="PROSITE" id="PS50885">
    <property type="entry name" value="HAMP"/>
    <property type="match status" value="1"/>
</dbReference>
<evidence type="ECO:0000313" key="10">
    <source>
        <dbReference type="EMBL" id="MBO0344742.1"/>
    </source>
</evidence>
<keyword evidence="6" id="KW-0812">Transmembrane</keyword>
<evidence type="ECO:0000256" key="5">
    <source>
        <dbReference type="PROSITE-ProRule" id="PRU00284"/>
    </source>
</evidence>
<keyword evidence="6" id="KW-0472">Membrane</keyword>
<evidence type="ECO:0000256" key="4">
    <source>
        <dbReference type="ARBA" id="ARBA00029447"/>
    </source>
</evidence>
<reference evidence="10" key="1">
    <citation type="submission" date="2021-03" db="EMBL/GenBank/DDBJ databases">
        <title>Roseibium sp. CAU 1637 isolated from Incheon.</title>
        <authorList>
            <person name="Kim W."/>
        </authorList>
    </citation>
    <scope>NUCLEOTIDE SEQUENCE</scope>
    <source>
        <strain evidence="10">CAU 1637</strain>
    </source>
</reference>
<dbReference type="InterPro" id="IPR004090">
    <property type="entry name" value="Chemotax_Me-accpt_rcpt"/>
</dbReference>
<comment type="subcellular location">
    <subcellularLocation>
        <location evidence="1">Cell inner membrane</location>
        <topology evidence="1">Multi-pass membrane protein</topology>
    </subcellularLocation>
</comment>
<evidence type="ECO:0000256" key="2">
    <source>
        <dbReference type="ARBA" id="ARBA00022519"/>
    </source>
</evidence>
<dbReference type="EMBL" id="JAFLNF010000002">
    <property type="protein sequence ID" value="MBO0344742.1"/>
    <property type="molecule type" value="Genomic_DNA"/>
</dbReference>
<dbReference type="SUPFAM" id="SSF158472">
    <property type="entry name" value="HAMP domain-like"/>
    <property type="match status" value="1"/>
</dbReference>
<feature type="domain" description="T-SNARE coiled-coil homology" evidence="8">
    <location>
        <begin position="467"/>
        <end position="529"/>
    </location>
</feature>
<dbReference type="PANTHER" id="PTHR32089:SF112">
    <property type="entry name" value="LYSOZYME-LIKE PROTEIN-RELATED"/>
    <property type="match status" value="1"/>
</dbReference>
<dbReference type="InterPro" id="IPR003660">
    <property type="entry name" value="HAMP_dom"/>
</dbReference>
<dbReference type="GO" id="GO:0006935">
    <property type="term" value="P:chemotaxis"/>
    <property type="evidence" value="ECO:0007669"/>
    <property type="project" value="InterPro"/>
</dbReference>
<dbReference type="GO" id="GO:0005886">
    <property type="term" value="C:plasma membrane"/>
    <property type="evidence" value="ECO:0007669"/>
    <property type="project" value="UniProtKB-SubCell"/>
</dbReference>
<dbReference type="Gene3D" id="1.10.287.950">
    <property type="entry name" value="Methyl-accepting chemotaxis protein"/>
    <property type="match status" value="1"/>
</dbReference>
<comment type="similarity">
    <text evidence="4">Belongs to the methyl-accepting chemotaxis (MCP) protein family.</text>
</comment>
<keyword evidence="2" id="KW-1003">Cell membrane</keyword>
<dbReference type="PROSITE" id="PS50111">
    <property type="entry name" value="CHEMOTAXIS_TRANSDUC_2"/>
    <property type="match status" value="1"/>
</dbReference>
<dbReference type="Proteomes" id="UP000664779">
    <property type="component" value="Unassembled WGS sequence"/>
</dbReference>
<dbReference type="InterPro" id="IPR004089">
    <property type="entry name" value="MCPsignal_dom"/>
</dbReference>
<feature type="domain" description="HAMP" evidence="9">
    <location>
        <begin position="222"/>
        <end position="275"/>
    </location>
</feature>
<evidence type="ECO:0000259" key="9">
    <source>
        <dbReference type="PROSITE" id="PS50885"/>
    </source>
</evidence>
<dbReference type="SMART" id="SM00283">
    <property type="entry name" value="MA"/>
    <property type="match status" value="1"/>
</dbReference>
<gene>
    <name evidence="10" type="ORF">J0X15_05890</name>
</gene>
<proteinExistence type="inferred from homology"/>
<evidence type="ECO:0000256" key="1">
    <source>
        <dbReference type="ARBA" id="ARBA00004429"/>
    </source>
</evidence>
<evidence type="ECO:0000259" key="8">
    <source>
        <dbReference type="PROSITE" id="PS50192"/>
    </source>
</evidence>
<feature type="transmembrane region" description="Helical" evidence="6">
    <location>
        <begin position="12"/>
        <end position="34"/>
    </location>
</feature>
<keyword evidence="6" id="KW-1133">Transmembrane helix</keyword>